<evidence type="ECO:0000313" key="3">
    <source>
        <dbReference type="EMBL" id="SDP58703.1"/>
    </source>
</evidence>
<dbReference type="FunFam" id="3.40.250.10:FF:000049">
    <property type="entry name" value="Phage shock protein E"/>
    <property type="match status" value="1"/>
</dbReference>
<name>A0A1H0TXP6_HALAD</name>
<keyword evidence="1" id="KW-0479">Metal-binding</keyword>
<proteinExistence type="predicted"/>
<dbReference type="OrthoDB" id="9784009at2"/>
<dbReference type="CDD" id="cd07724">
    <property type="entry name" value="POD-like_MBL-fold"/>
    <property type="match status" value="1"/>
</dbReference>
<dbReference type="Pfam" id="PF00753">
    <property type="entry name" value="Lactamase_B"/>
    <property type="match status" value="1"/>
</dbReference>
<accession>A0A1H0TXP6</accession>
<gene>
    <name evidence="3" type="ORF">SAMN05421677_12333</name>
</gene>
<dbReference type="InterPro" id="IPR051682">
    <property type="entry name" value="Mito_Persulfide_Diox"/>
</dbReference>
<dbReference type="SUPFAM" id="SSF56281">
    <property type="entry name" value="Metallo-hydrolase/oxidoreductase"/>
    <property type="match status" value="1"/>
</dbReference>
<sequence length="469" mass="52058">MFFKSYFDEELAQMSYMIGCQKTGEAMVVDPARDLSPYYETAKKEGFHLAAAAETHIHADFLSGARELANAEKDLKLYLSDEGDDDWKYQYLNEINHELVKDGDEIYVGNVRLDVIHTPGHTPESLSFLLTDEGGGSSVPMGIFTGDFVFVGDVGRPDLLEKSAGAEGTASKGAADMYQSVQRFKELPDYVQVWPGHGAGSACGKSLGAVPSSTVGYEKENNWALNHTDEKAFTEELLDGQPEPPKYFSMMKKLNKEGPSLEKERDVEGISVSDVGSYMSDEYMVVDTRPSSEFSNGHLKGTINIPYNRSFTNWAGWLIEYDQKIVVVASKETIPAIKRSLESIGLDDLVGYVDESEINGYGGLETYASITAEELENKFRGHEDYVIIDVRNDSEWDDNHIEEAQHIMLGKLKESIKDVPDDKTPIVHCQSGMRSAIAASLLQAFGYKDVLNLKGGFSAWKEHKEKVNS</sequence>
<dbReference type="PROSITE" id="PS50206">
    <property type="entry name" value="RHODANESE_3"/>
    <property type="match status" value="2"/>
</dbReference>
<dbReference type="InterPro" id="IPR001763">
    <property type="entry name" value="Rhodanese-like_dom"/>
</dbReference>
<dbReference type="PANTHER" id="PTHR43084:SF1">
    <property type="entry name" value="PERSULFIDE DIOXYGENASE ETHE1, MITOCHONDRIAL"/>
    <property type="match status" value="1"/>
</dbReference>
<dbReference type="InterPro" id="IPR036866">
    <property type="entry name" value="RibonucZ/Hydroxyglut_hydro"/>
</dbReference>
<evidence type="ECO:0000256" key="1">
    <source>
        <dbReference type="ARBA" id="ARBA00022723"/>
    </source>
</evidence>
<evidence type="ECO:0000313" key="4">
    <source>
        <dbReference type="Proteomes" id="UP000198860"/>
    </source>
</evidence>
<feature type="domain" description="Rhodanese" evidence="2">
    <location>
        <begin position="279"/>
        <end position="308"/>
    </location>
</feature>
<dbReference type="STRING" id="240303.SAMN05421677_12333"/>
<dbReference type="InterPro" id="IPR044528">
    <property type="entry name" value="POD-like_MBL-fold"/>
</dbReference>
<dbReference type="GO" id="GO:0070813">
    <property type="term" value="P:hydrogen sulfide metabolic process"/>
    <property type="evidence" value="ECO:0007669"/>
    <property type="project" value="TreeGrafter"/>
</dbReference>
<organism evidence="3 4">
    <name type="scientific">Halobacillus aidingensis</name>
    <dbReference type="NCBI Taxonomy" id="240303"/>
    <lineage>
        <taxon>Bacteria</taxon>
        <taxon>Bacillati</taxon>
        <taxon>Bacillota</taxon>
        <taxon>Bacilli</taxon>
        <taxon>Bacillales</taxon>
        <taxon>Bacillaceae</taxon>
        <taxon>Halobacillus</taxon>
    </lineage>
</organism>
<dbReference type="GO" id="GO:0046872">
    <property type="term" value="F:metal ion binding"/>
    <property type="evidence" value="ECO:0007669"/>
    <property type="project" value="UniProtKB-KW"/>
</dbReference>
<dbReference type="InterPro" id="IPR036873">
    <property type="entry name" value="Rhodanese-like_dom_sf"/>
</dbReference>
<dbReference type="SMART" id="SM00849">
    <property type="entry name" value="Lactamase_B"/>
    <property type="match status" value="1"/>
</dbReference>
<dbReference type="GO" id="GO:0050313">
    <property type="term" value="F:sulfur dioxygenase activity"/>
    <property type="evidence" value="ECO:0007669"/>
    <property type="project" value="InterPro"/>
</dbReference>
<dbReference type="RefSeq" id="WP_089654379.1">
    <property type="nucleotide sequence ID" value="NZ_FNIZ01000023.1"/>
</dbReference>
<dbReference type="Proteomes" id="UP000198860">
    <property type="component" value="Unassembled WGS sequence"/>
</dbReference>
<dbReference type="Pfam" id="PF00581">
    <property type="entry name" value="Rhodanese"/>
    <property type="match status" value="2"/>
</dbReference>
<dbReference type="GO" id="GO:0016787">
    <property type="term" value="F:hydrolase activity"/>
    <property type="evidence" value="ECO:0007669"/>
    <property type="project" value="UniProtKB-KW"/>
</dbReference>
<dbReference type="SUPFAM" id="SSF52821">
    <property type="entry name" value="Rhodanese/Cell cycle control phosphatase"/>
    <property type="match status" value="2"/>
</dbReference>
<dbReference type="Gene3D" id="3.40.250.10">
    <property type="entry name" value="Rhodanese-like domain"/>
    <property type="match status" value="2"/>
</dbReference>
<dbReference type="Gene3D" id="3.60.15.10">
    <property type="entry name" value="Ribonuclease Z/Hydroxyacylglutathione hydrolase-like"/>
    <property type="match status" value="1"/>
</dbReference>
<protein>
    <submittedName>
        <fullName evidence="3">Hydroxyacylglutathione hydrolase</fullName>
    </submittedName>
</protein>
<keyword evidence="4" id="KW-1185">Reference proteome</keyword>
<dbReference type="FunFam" id="3.60.15.10:FF:000030">
    <property type="entry name" value="Metallo-beta-lactamase family protein"/>
    <property type="match status" value="1"/>
</dbReference>
<keyword evidence="3" id="KW-0378">Hydrolase</keyword>
<dbReference type="GO" id="GO:0006749">
    <property type="term" value="P:glutathione metabolic process"/>
    <property type="evidence" value="ECO:0007669"/>
    <property type="project" value="InterPro"/>
</dbReference>
<dbReference type="CDD" id="cd00158">
    <property type="entry name" value="RHOD"/>
    <property type="match status" value="1"/>
</dbReference>
<dbReference type="AlphaFoldDB" id="A0A1H0TXP6"/>
<reference evidence="4" key="1">
    <citation type="submission" date="2016-10" db="EMBL/GenBank/DDBJ databases">
        <authorList>
            <person name="Varghese N."/>
            <person name="Submissions S."/>
        </authorList>
    </citation>
    <scope>NUCLEOTIDE SEQUENCE [LARGE SCALE GENOMIC DNA]</scope>
    <source>
        <strain evidence="4">CGMCC 1.3703</strain>
    </source>
</reference>
<dbReference type="InterPro" id="IPR001279">
    <property type="entry name" value="Metallo-B-lactamas"/>
</dbReference>
<evidence type="ECO:0000259" key="2">
    <source>
        <dbReference type="PROSITE" id="PS50206"/>
    </source>
</evidence>
<dbReference type="SMART" id="SM00450">
    <property type="entry name" value="RHOD"/>
    <property type="match status" value="2"/>
</dbReference>
<dbReference type="EMBL" id="FNIZ01000023">
    <property type="protein sequence ID" value="SDP58703.1"/>
    <property type="molecule type" value="Genomic_DNA"/>
</dbReference>
<dbReference type="PANTHER" id="PTHR43084">
    <property type="entry name" value="PERSULFIDE DIOXYGENASE ETHE1"/>
    <property type="match status" value="1"/>
</dbReference>
<feature type="domain" description="Rhodanese" evidence="2">
    <location>
        <begin position="381"/>
        <end position="469"/>
    </location>
</feature>